<dbReference type="InterPro" id="IPR039374">
    <property type="entry name" value="SIP_fam"/>
</dbReference>
<dbReference type="AlphaFoldDB" id="A0ABD5J4B5"/>
<reference evidence="2 3" key="1">
    <citation type="submission" date="2023-11" db="EMBL/GenBank/DDBJ databases">
        <title>30 novel species of actinomycetes from the DSMZ collection.</title>
        <authorList>
            <person name="Nouioui I."/>
        </authorList>
    </citation>
    <scope>NUCLEOTIDE SEQUENCE [LARGE SCALE GENOMIC DNA]</scope>
    <source>
        <strain evidence="2 3">DSM 41602</strain>
    </source>
</reference>
<sequence>MRSAFSTKEEKNMKSRLVDRLLLPVHVDTVEQLGPRLRRVILTGSALAGLTWHPGQHVRLQVAPAPPALDWIVGTLRTYSIWDFDDQAMELIVFDHGEGPGAGWARTARPGDELMLLKPQGNLAVQSEARYHLFAGDETAQVSYGPMLRALPDDAQVFARVEVDSPAERIDLTPKQRQAARPGWNVDWTYRQGRSAASSQSLVEAVRSLPLPDEPGIAYLAGEARTIQLIRRHLVEERNWPRRHVRTKPFWTPGRKGLD</sequence>
<organism evidence="2 3">
    <name type="scientific">Streptomyces antimycoticus</name>
    <dbReference type="NCBI Taxonomy" id="68175"/>
    <lineage>
        <taxon>Bacteria</taxon>
        <taxon>Bacillati</taxon>
        <taxon>Actinomycetota</taxon>
        <taxon>Actinomycetes</taxon>
        <taxon>Kitasatosporales</taxon>
        <taxon>Streptomycetaceae</taxon>
        <taxon>Streptomyces</taxon>
        <taxon>Streptomyces violaceusniger group</taxon>
    </lineage>
</organism>
<evidence type="ECO:0000313" key="3">
    <source>
        <dbReference type="Proteomes" id="UP001354649"/>
    </source>
</evidence>
<dbReference type="RefSeq" id="WP_086707873.1">
    <property type="nucleotide sequence ID" value="NZ_CP108856.1"/>
</dbReference>
<dbReference type="Gene3D" id="2.40.30.10">
    <property type="entry name" value="Translation factors"/>
    <property type="match status" value="1"/>
</dbReference>
<comment type="caution">
    <text evidence="2">The sequence shown here is derived from an EMBL/GenBank/DDBJ whole genome shotgun (WGS) entry which is preliminary data.</text>
</comment>
<dbReference type="InterPro" id="IPR039261">
    <property type="entry name" value="FNR_nucleotide-bd"/>
</dbReference>
<protein>
    <submittedName>
        <fullName evidence="2">Siderophore-interacting protein</fullName>
    </submittedName>
</protein>
<dbReference type="InterPro" id="IPR013113">
    <property type="entry name" value="SIP_FAD-bd"/>
</dbReference>
<dbReference type="InterPro" id="IPR017927">
    <property type="entry name" value="FAD-bd_FR_type"/>
</dbReference>
<dbReference type="PROSITE" id="PS51384">
    <property type="entry name" value="FAD_FR"/>
    <property type="match status" value="1"/>
</dbReference>
<dbReference type="GeneID" id="97429746"/>
<dbReference type="CDD" id="cd06193">
    <property type="entry name" value="siderophore_interacting"/>
    <property type="match status" value="1"/>
</dbReference>
<evidence type="ECO:0000313" key="2">
    <source>
        <dbReference type="EMBL" id="MEE4583178.1"/>
    </source>
</evidence>
<dbReference type="SUPFAM" id="SSF63380">
    <property type="entry name" value="Riboflavin synthase domain-like"/>
    <property type="match status" value="1"/>
</dbReference>
<dbReference type="Gene3D" id="3.40.50.80">
    <property type="entry name" value="Nucleotide-binding domain of ferredoxin-NADP reductase (FNR) module"/>
    <property type="match status" value="1"/>
</dbReference>
<accession>A0ABD5J4B5</accession>
<dbReference type="InterPro" id="IPR007037">
    <property type="entry name" value="SIP_rossman_dom"/>
</dbReference>
<name>A0ABD5J4B5_9ACTN</name>
<gene>
    <name evidence="2" type="ORF">V2K49_08390</name>
</gene>
<dbReference type="EMBL" id="JAZBJQ010000004">
    <property type="protein sequence ID" value="MEE4583178.1"/>
    <property type="molecule type" value="Genomic_DNA"/>
</dbReference>
<dbReference type="PANTHER" id="PTHR30157">
    <property type="entry name" value="FERRIC REDUCTASE, NADPH-DEPENDENT"/>
    <property type="match status" value="1"/>
</dbReference>
<evidence type="ECO:0000259" key="1">
    <source>
        <dbReference type="PROSITE" id="PS51384"/>
    </source>
</evidence>
<dbReference type="PANTHER" id="PTHR30157:SF0">
    <property type="entry name" value="NADPH-DEPENDENT FERRIC-CHELATE REDUCTASE"/>
    <property type="match status" value="1"/>
</dbReference>
<dbReference type="InterPro" id="IPR017938">
    <property type="entry name" value="Riboflavin_synthase-like_b-brl"/>
</dbReference>
<dbReference type="Pfam" id="PF04954">
    <property type="entry name" value="SIP"/>
    <property type="match status" value="1"/>
</dbReference>
<feature type="domain" description="FAD-binding FR-type" evidence="1">
    <location>
        <begin position="20"/>
        <end position="126"/>
    </location>
</feature>
<dbReference type="Pfam" id="PF08021">
    <property type="entry name" value="FAD_binding_9"/>
    <property type="match status" value="1"/>
</dbReference>
<dbReference type="Proteomes" id="UP001354649">
    <property type="component" value="Unassembled WGS sequence"/>
</dbReference>
<proteinExistence type="predicted"/>